<keyword evidence="3 6" id="KW-0694">RNA-binding</keyword>
<dbReference type="GO" id="GO:0031564">
    <property type="term" value="P:transcription antitermination"/>
    <property type="evidence" value="ECO:0007669"/>
    <property type="project" value="UniProtKB-KW"/>
</dbReference>
<keyword evidence="2 6" id="KW-0889">Transcription antitermination</keyword>
<evidence type="ECO:0000256" key="5">
    <source>
        <dbReference type="ARBA" id="ARBA00023163"/>
    </source>
</evidence>
<evidence type="ECO:0000313" key="9">
    <source>
        <dbReference type="Proteomes" id="UP000178490"/>
    </source>
</evidence>
<dbReference type="PANTHER" id="PTHR11078:SF3">
    <property type="entry name" value="ANTITERMINATION NUSB DOMAIN-CONTAINING PROTEIN"/>
    <property type="match status" value="1"/>
</dbReference>
<proteinExistence type="inferred from homology"/>
<feature type="domain" description="NusB/RsmB/TIM44" evidence="7">
    <location>
        <begin position="7"/>
        <end position="135"/>
    </location>
</feature>
<evidence type="ECO:0000313" key="8">
    <source>
        <dbReference type="EMBL" id="OGH89114.1"/>
    </source>
</evidence>
<dbReference type="GO" id="GO:0006353">
    <property type="term" value="P:DNA-templated transcription termination"/>
    <property type="evidence" value="ECO:0007669"/>
    <property type="project" value="UniProtKB-UniRule"/>
</dbReference>
<dbReference type="AlphaFoldDB" id="A0A1F6NZN4"/>
<keyword evidence="5 6" id="KW-0804">Transcription</keyword>
<dbReference type="CDD" id="cd00619">
    <property type="entry name" value="Terminator_NusB"/>
    <property type="match status" value="1"/>
</dbReference>
<evidence type="ECO:0000256" key="4">
    <source>
        <dbReference type="ARBA" id="ARBA00023015"/>
    </source>
</evidence>
<dbReference type="Gene3D" id="1.10.940.10">
    <property type="entry name" value="NusB-like"/>
    <property type="match status" value="1"/>
</dbReference>
<comment type="caution">
    <text evidence="8">The sequence shown here is derived from an EMBL/GenBank/DDBJ whole genome shotgun (WGS) entry which is preliminary data.</text>
</comment>
<evidence type="ECO:0000256" key="1">
    <source>
        <dbReference type="ARBA" id="ARBA00005952"/>
    </source>
</evidence>
<dbReference type="HAMAP" id="MF_00073">
    <property type="entry name" value="NusB"/>
    <property type="match status" value="1"/>
</dbReference>
<dbReference type="PANTHER" id="PTHR11078">
    <property type="entry name" value="N UTILIZATION SUBSTANCE PROTEIN B-RELATED"/>
    <property type="match status" value="1"/>
</dbReference>
<dbReference type="GO" id="GO:0003723">
    <property type="term" value="F:RNA binding"/>
    <property type="evidence" value="ECO:0007669"/>
    <property type="project" value="UniProtKB-UniRule"/>
</dbReference>
<dbReference type="EMBL" id="MFRC01000044">
    <property type="protein sequence ID" value="OGH89114.1"/>
    <property type="molecule type" value="Genomic_DNA"/>
</dbReference>
<dbReference type="SUPFAM" id="SSF48013">
    <property type="entry name" value="NusB-like"/>
    <property type="match status" value="1"/>
</dbReference>
<name>A0A1F6NZN4_9BACT</name>
<evidence type="ECO:0000256" key="3">
    <source>
        <dbReference type="ARBA" id="ARBA00022884"/>
    </source>
</evidence>
<keyword evidence="4 6" id="KW-0805">Transcription regulation</keyword>
<comment type="similarity">
    <text evidence="1 6">Belongs to the NusB family.</text>
</comment>
<dbReference type="NCBIfam" id="TIGR01951">
    <property type="entry name" value="nusB"/>
    <property type="match status" value="1"/>
</dbReference>
<reference evidence="8 9" key="1">
    <citation type="journal article" date="2016" name="Nat. Commun.">
        <title>Thousands of microbial genomes shed light on interconnected biogeochemical processes in an aquifer system.</title>
        <authorList>
            <person name="Anantharaman K."/>
            <person name="Brown C.T."/>
            <person name="Hug L.A."/>
            <person name="Sharon I."/>
            <person name="Castelle C.J."/>
            <person name="Probst A.J."/>
            <person name="Thomas B.C."/>
            <person name="Singh A."/>
            <person name="Wilkins M.J."/>
            <person name="Karaoz U."/>
            <person name="Brodie E.L."/>
            <person name="Williams K.H."/>
            <person name="Hubbard S.S."/>
            <person name="Banfield J.F."/>
        </authorList>
    </citation>
    <scope>NUCLEOTIDE SEQUENCE [LARGE SCALE GENOMIC DNA]</scope>
</reference>
<accession>A0A1F6NZN4</accession>
<sequence>MSNRHLARSIAMQTIFEWDFRGQPSAGLPAILDQNIKEFGVGLGDEKEFSNEIINGILDHLPEIDETIVKYAPNWPLEKITVMDRNILRIGIWEMKFNNEVPPKVAINEAIELGKSYGGIASGKFVNGVLGSLYKDMYPNGEPETEKK</sequence>
<dbReference type="InterPro" id="IPR011605">
    <property type="entry name" value="NusB_fam"/>
</dbReference>
<dbReference type="Pfam" id="PF01029">
    <property type="entry name" value="NusB"/>
    <property type="match status" value="1"/>
</dbReference>
<dbReference type="GO" id="GO:0005829">
    <property type="term" value="C:cytosol"/>
    <property type="evidence" value="ECO:0007669"/>
    <property type="project" value="TreeGrafter"/>
</dbReference>
<protein>
    <recommendedName>
        <fullName evidence="6">Transcription antitermination protein NusB</fullName>
    </recommendedName>
    <alternativeName>
        <fullName evidence="6">Antitermination factor NusB</fullName>
    </alternativeName>
</protein>
<evidence type="ECO:0000256" key="2">
    <source>
        <dbReference type="ARBA" id="ARBA00022814"/>
    </source>
</evidence>
<gene>
    <name evidence="6" type="primary">nusB</name>
    <name evidence="8" type="ORF">A2537_00395</name>
</gene>
<dbReference type="Proteomes" id="UP000178490">
    <property type="component" value="Unassembled WGS sequence"/>
</dbReference>
<evidence type="ECO:0000256" key="6">
    <source>
        <dbReference type="HAMAP-Rule" id="MF_00073"/>
    </source>
</evidence>
<dbReference type="InterPro" id="IPR035926">
    <property type="entry name" value="NusB-like_sf"/>
</dbReference>
<comment type="function">
    <text evidence="6">Involved in transcription antitermination. Required for transcription of ribosomal RNA (rRNA) genes. Binds specifically to the boxA antiterminator sequence of the ribosomal RNA (rrn) operons.</text>
</comment>
<dbReference type="InterPro" id="IPR006027">
    <property type="entry name" value="NusB_RsmB_TIM44"/>
</dbReference>
<evidence type="ECO:0000259" key="7">
    <source>
        <dbReference type="Pfam" id="PF01029"/>
    </source>
</evidence>
<organism evidence="8 9">
    <name type="scientific">Candidatus Magasanikbacteria bacterium RIFOXYD2_FULL_36_9</name>
    <dbReference type="NCBI Taxonomy" id="1798707"/>
    <lineage>
        <taxon>Bacteria</taxon>
        <taxon>Candidatus Magasanikiibacteriota</taxon>
    </lineage>
</organism>